<dbReference type="Proteomes" id="UP001432312">
    <property type="component" value="Chromosome"/>
</dbReference>
<feature type="compositionally biased region" description="Low complexity" evidence="1">
    <location>
        <begin position="212"/>
        <end position="223"/>
    </location>
</feature>
<dbReference type="RefSeq" id="WP_328739912.1">
    <property type="nucleotide sequence ID" value="NZ_CP108036.1"/>
</dbReference>
<organism evidence="2 3">
    <name type="scientific">Streptomyces erythrochromogenes</name>
    <dbReference type="NCBI Taxonomy" id="285574"/>
    <lineage>
        <taxon>Bacteria</taxon>
        <taxon>Bacillati</taxon>
        <taxon>Actinomycetota</taxon>
        <taxon>Actinomycetes</taxon>
        <taxon>Kitasatosporales</taxon>
        <taxon>Streptomycetaceae</taxon>
        <taxon>Streptomyces</taxon>
    </lineage>
</organism>
<accession>A0ABZ1QEL4</accession>
<keyword evidence="3" id="KW-1185">Reference proteome</keyword>
<dbReference type="EMBL" id="CP108036">
    <property type="protein sequence ID" value="WUN81121.1"/>
    <property type="molecule type" value="Genomic_DNA"/>
</dbReference>
<evidence type="ECO:0000313" key="2">
    <source>
        <dbReference type="EMBL" id="WUN81121.1"/>
    </source>
</evidence>
<gene>
    <name evidence="2" type="ORF">OHA91_22925</name>
</gene>
<dbReference type="GeneID" id="95498952"/>
<reference evidence="2" key="1">
    <citation type="submission" date="2022-10" db="EMBL/GenBank/DDBJ databases">
        <title>The complete genomes of actinobacterial strains from the NBC collection.</title>
        <authorList>
            <person name="Joergensen T.S."/>
            <person name="Alvarez Arevalo M."/>
            <person name="Sterndorff E.B."/>
            <person name="Faurdal D."/>
            <person name="Vuksanovic O."/>
            <person name="Mourched A.-S."/>
            <person name="Charusanti P."/>
            <person name="Shaw S."/>
            <person name="Blin K."/>
            <person name="Weber T."/>
        </authorList>
    </citation>
    <scope>NUCLEOTIDE SEQUENCE</scope>
    <source>
        <strain evidence="2">NBC_00303</strain>
    </source>
</reference>
<evidence type="ECO:0000313" key="3">
    <source>
        <dbReference type="Proteomes" id="UP001432312"/>
    </source>
</evidence>
<feature type="region of interest" description="Disordered" evidence="1">
    <location>
        <begin position="128"/>
        <end position="242"/>
    </location>
</feature>
<protein>
    <submittedName>
        <fullName evidence="2">Uncharacterized protein</fullName>
    </submittedName>
</protein>
<name>A0ABZ1QEL4_9ACTN</name>
<sequence length="325" mass="34750">MPDEQPDKTWNNSVPHDFRNALYWRWAKEIPRPLRGGFLTLLYAMASAANTAGVLRMRDGTVIRVQSIARGCASDIKEVRRWLAAAEAAGVVGVQGERVRGIPTVYTILIAPRPDWAAAVASLTASRRVRPKKAAAPWSEEEQNLGGPAPQAEDPSWGDRPPNFADESLGDRPPNPKGGPAPLGLGGPAPQGPRGSHVLPQETAAVGGHPSLGGAPPGDSDPPNADPPPDTDRPPLALTTQERRDRRAAEVKAKSASSQGQMPLLLSVRAPEHVATVAEVRAAAETDPEAVLRAIRTLGRREAIRVYGWRLVSPHITDFTDTDTA</sequence>
<evidence type="ECO:0000256" key="1">
    <source>
        <dbReference type="SAM" id="MobiDB-lite"/>
    </source>
</evidence>
<proteinExistence type="predicted"/>